<sequence length="614" mass="67808">MLALLAKIKSTATIPSSAMDTLMTDDTPELDSKEQLLQLSEEVDRQLSKLTGLLNQTSAIAPEDRAVVMSITSEYSSELKRIDGALNDLQNSLDPKQTDILLDRLNDIIRPQPSTPMSTMDVTTEGSARRLSRFATPLRQRAMQSTPRSATRPEGIDFDAFPNTPTLEQLGLSKAALDVVGDRRKGAMLLRNYAGSSDMESDVSMPRNTLGSNSATMSSTHACSINFSTVNDKSTPTVMNGVEHTSPFGNSSTADWQSLELELNHARDESYTPAAVIVQAGDSPDHLLDVTSITIEDNDDTVQITAGQRILREIDCHVQFFKWQGQQDTTNQLSVDIIYYLTMADDVDTLIKEFQGLYLPSRSSTLPAHFKALSDNKVQALLDAALEKASTLREIVVMSKNSAAVAIRVYEASAELSLERGEYAEFAAAANRLLLEYYVDAEQRWVSCALFLFYGSSLNTNEDLNHLLWRFNKGIPWLQTAVDLLVAIRSGNVPRFDAVSGSLPSLPCPFIYFLRNIALSNTVEHFKKAYREYPESFHKSLTGPIKLSITPLGAGSEVGRSCIILRFKGKTVMLDCGIHPAYTGLAGLPFFDEIDPETVDLVLITQYRQYSTKL</sequence>
<evidence type="ECO:0000313" key="2">
    <source>
        <dbReference type="Proteomes" id="UP000240830"/>
    </source>
</evidence>
<dbReference type="AlphaFoldDB" id="A0A2H9TL70"/>
<dbReference type="OrthoDB" id="10249535at2759"/>
<dbReference type="GO" id="GO:0006398">
    <property type="term" value="P:mRNA 3'-end processing by stem-loop binding and cleavage"/>
    <property type="evidence" value="ECO:0007669"/>
    <property type="project" value="TreeGrafter"/>
</dbReference>
<gene>
    <name evidence="1" type="ORF">PSACC_01709</name>
</gene>
<dbReference type="STRING" id="1246581.A0A2H9TL70"/>
<dbReference type="Gene3D" id="3.60.15.10">
    <property type="entry name" value="Ribonuclease Z/Hydroxyacylglutathione hydrolase-like"/>
    <property type="match status" value="1"/>
</dbReference>
<dbReference type="GO" id="GO:0003723">
    <property type="term" value="F:RNA binding"/>
    <property type="evidence" value="ECO:0007669"/>
    <property type="project" value="TreeGrafter"/>
</dbReference>
<dbReference type="PANTHER" id="PTHR11203:SF11">
    <property type="entry name" value="CLEAVAGE AND POLYADENYLATION SPECIFICITY FACTOR SUBUNIT 3"/>
    <property type="match status" value="1"/>
</dbReference>
<reference evidence="1 2" key="1">
    <citation type="submission" date="2016-10" db="EMBL/GenBank/DDBJ databases">
        <title>The genome of Paramicrosporidium saccamoebae is the missing link in understanding Cryptomycota and Microsporidia evolution.</title>
        <authorList>
            <person name="Quandt C.A."/>
            <person name="Beaudet D."/>
            <person name="Corsaro D."/>
            <person name="Michel R."/>
            <person name="Corradi N."/>
            <person name="James T."/>
        </authorList>
    </citation>
    <scope>NUCLEOTIDE SEQUENCE [LARGE SCALE GENOMIC DNA]</scope>
    <source>
        <strain evidence="1 2">KSL3</strain>
    </source>
</reference>
<dbReference type="GO" id="GO:0004521">
    <property type="term" value="F:RNA endonuclease activity"/>
    <property type="evidence" value="ECO:0007669"/>
    <property type="project" value="TreeGrafter"/>
</dbReference>
<dbReference type="EMBL" id="MTSL01000121">
    <property type="protein sequence ID" value="PJF18482.1"/>
    <property type="molecule type" value="Genomic_DNA"/>
</dbReference>
<dbReference type="InterPro" id="IPR050698">
    <property type="entry name" value="MBL"/>
</dbReference>
<comment type="caution">
    <text evidence="1">The sequence shown here is derived from an EMBL/GenBank/DDBJ whole genome shotgun (WGS) entry which is preliminary data.</text>
</comment>
<organism evidence="1 2">
    <name type="scientific">Paramicrosporidium saccamoebae</name>
    <dbReference type="NCBI Taxonomy" id="1246581"/>
    <lineage>
        <taxon>Eukaryota</taxon>
        <taxon>Fungi</taxon>
        <taxon>Fungi incertae sedis</taxon>
        <taxon>Cryptomycota</taxon>
        <taxon>Cryptomycota incertae sedis</taxon>
        <taxon>Paramicrosporidium</taxon>
    </lineage>
</organism>
<dbReference type="Gene3D" id="2.60.120.260">
    <property type="entry name" value="Galactose-binding domain-like"/>
    <property type="match status" value="1"/>
</dbReference>
<dbReference type="SUPFAM" id="SSF49785">
    <property type="entry name" value="Galactose-binding domain-like"/>
    <property type="match status" value="1"/>
</dbReference>
<dbReference type="PANTHER" id="PTHR11203">
    <property type="entry name" value="CLEAVAGE AND POLYADENYLATION SPECIFICITY FACTOR FAMILY MEMBER"/>
    <property type="match status" value="1"/>
</dbReference>
<evidence type="ECO:0000313" key="1">
    <source>
        <dbReference type="EMBL" id="PJF18482.1"/>
    </source>
</evidence>
<proteinExistence type="predicted"/>
<protein>
    <submittedName>
        <fullName evidence="1">Uncharacterized protein</fullName>
    </submittedName>
</protein>
<dbReference type="GO" id="GO:0004534">
    <property type="term" value="F:5'-3' RNA exonuclease activity"/>
    <property type="evidence" value="ECO:0007669"/>
    <property type="project" value="TreeGrafter"/>
</dbReference>
<name>A0A2H9TL70_9FUNG</name>
<dbReference type="SUPFAM" id="SSF56281">
    <property type="entry name" value="Metallo-hydrolase/oxidoreductase"/>
    <property type="match status" value="1"/>
</dbReference>
<dbReference type="InterPro" id="IPR008979">
    <property type="entry name" value="Galactose-bd-like_sf"/>
</dbReference>
<dbReference type="InterPro" id="IPR036866">
    <property type="entry name" value="RibonucZ/Hydroxyglut_hydro"/>
</dbReference>
<keyword evidence="2" id="KW-1185">Reference proteome</keyword>
<accession>A0A2H9TL70</accession>
<dbReference type="Proteomes" id="UP000240830">
    <property type="component" value="Unassembled WGS sequence"/>
</dbReference>
<dbReference type="GO" id="GO:0005847">
    <property type="term" value="C:mRNA cleavage and polyadenylation specificity factor complex"/>
    <property type="evidence" value="ECO:0007669"/>
    <property type="project" value="TreeGrafter"/>
</dbReference>